<name>A0A6J7L8T2_9ZZZZ</name>
<dbReference type="Pfam" id="PF01402">
    <property type="entry name" value="RHH_1"/>
    <property type="match status" value="1"/>
</dbReference>
<reference evidence="2" key="1">
    <citation type="submission" date="2020-05" db="EMBL/GenBank/DDBJ databases">
        <authorList>
            <person name="Chiriac C."/>
            <person name="Salcher M."/>
            <person name="Ghai R."/>
            <person name="Kavagutti S V."/>
        </authorList>
    </citation>
    <scope>NUCLEOTIDE SEQUENCE</scope>
</reference>
<feature type="domain" description="Ribbon-helix-helix protein CopG" evidence="1">
    <location>
        <begin position="1"/>
        <end position="40"/>
    </location>
</feature>
<dbReference type="AlphaFoldDB" id="A0A6J7L8T2"/>
<organism evidence="2">
    <name type="scientific">freshwater metagenome</name>
    <dbReference type="NCBI Taxonomy" id="449393"/>
    <lineage>
        <taxon>unclassified sequences</taxon>
        <taxon>metagenomes</taxon>
        <taxon>ecological metagenomes</taxon>
    </lineage>
</organism>
<sequence length="90" mass="9450">MRTTVTIDDALYRRVKAHAALSGLSVGSVMEEALRALLLEKSAPVATQGALPVFECGEFLLPVDASDTSALLDPLLVPAGLDERGSDAVR</sequence>
<accession>A0A6J7L8T2</accession>
<evidence type="ECO:0000313" key="2">
    <source>
        <dbReference type="EMBL" id="CAB4963363.1"/>
    </source>
</evidence>
<protein>
    <submittedName>
        <fullName evidence="2">Unannotated protein</fullName>
    </submittedName>
</protein>
<dbReference type="EMBL" id="CAFBNF010000337">
    <property type="protein sequence ID" value="CAB4963363.1"/>
    <property type="molecule type" value="Genomic_DNA"/>
</dbReference>
<dbReference type="InterPro" id="IPR002145">
    <property type="entry name" value="CopG"/>
</dbReference>
<evidence type="ECO:0000259" key="1">
    <source>
        <dbReference type="Pfam" id="PF01402"/>
    </source>
</evidence>
<dbReference type="GO" id="GO:0006355">
    <property type="term" value="P:regulation of DNA-templated transcription"/>
    <property type="evidence" value="ECO:0007669"/>
    <property type="project" value="InterPro"/>
</dbReference>
<gene>
    <name evidence="2" type="ORF">UFOPK3773_02147</name>
</gene>
<proteinExistence type="predicted"/>